<protein>
    <submittedName>
        <fullName evidence="2">Uncharacterized protein</fullName>
    </submittedName>
</protein>
<evidence type="ECO:0000313" key="3">
    <source>
        <dbReference type="Proteomes" id="UP000197068"/>
    </source>
</evidence>
<keyword evidence="1" id="KW-0472">Membrane</keyword>
<keyword evidence="1" id="KW-1133">Transmembrane helix</keyword>
<accession>A0ABQ0MVE9</accession>
<name>A0ABQ0MVE9_9GAMM</name>
<proteinExistence type="predicted"/>
<keyword evidence="1" id="KW-0812">Transmembrane</keyword>
<feature type="transmembrane region" description="Helical" evidence="1">
    <location>
        <begin position="31"/>
        <end position="64"/>
    </location>
</feature>
<gene>
    <name evidence="2" type="ORF">MTCD1_01945</name>
</gene>
<reference evidence="2 3" key="1">
    <citation type="submission" date="2017-06" db="EMBL/GenBank/DDBJ databases">
        <title>Whole Genome Sequences of Colwellia marinimaniae MTCD1.</title>
        <authorList>
            <person name="Kusumoto H."/>
            <person name="Inoue M."/>
            <person name="Tanikawa K."/>
            <person name="Maeji H."/>
            <person name="Cameron J.H."/>
            <person name="Bartlett D.H."/>
        </authorList>
    </citation>
    <scope>NUCLEOTIDE SEQUENCE [LARGE SCALE GENOMIC DNA]</scope>
    <source>
        <strain evidence="2 3">MTCD1</strain>
    </source>
</reference>
<dbReference type="EMBL" id="BDQM01000013">
    <property type="protein sequence ID" value="GAW96331.1"/>
    <property type="molecule type" value="Genomic_DNA"/>
</dbReference>
<evidence type="ECO:0000313" key="2">
    <source>
        <dbReference type="EMBL" id="GAW96331.1"/>
    </source>
</evidence>
<sequence length="150" mass="17319">MVCNPMTTVSKQLLLQQWQTLHNSHENYEHYALIIKLVATTITLLTFTFAITMLVSLTLLAVLWLQEGIWKTFQCRTANAIMVIEDKLVLNEAEQTSESMQPYLMYKQWQMNRPTSKVLISEYVSNSLKPTVLYPYIPLMLVVVIASQFS</sequence>
<evidence type="ECO:0000256" key="1">
    <source>
        <dbReference type="SAM" id="Phobius"/>
    </source>
</evidence>
<feature type="transmembrane region" description="Helical" evidence="1">
    <location>
        <begin position="132"/>
        <end position="149"/>
    </location>
</feature>
<keyword evidence="3" id="KW-1185">Reference proteome</keyword>
<comment type="caution">
    <text evidence="2">The sequence shown here is derived from an EMBL/GenBank/DDBJ whole genome shotgun (WGS) entry which is preliminary data.</text>
</comment>
<dbReference type="Proteomes" id="UP000197068">
    <property type="component" value="Unassembled WGS sequence"/>
</dbReference>
<organism evidence="2 3">
    <name type="scientific">Colwellia marinimaniae</name>
    <dbReference type="NCBI Taxonomy" id="1513592"/>
    <lineage>
        <taxon>Bacteria</taxon>
        <taxon>Pseudomonadati</taxon>
        <taxon>Pseudomonadota</taxon>
        <taxon>Gammaproteobacteria</taxon>
        <taxon>Alteromonadales</taxon>
        <taxon>Colwelliaceae</taxon>
        <taxon>Colwellia</taxon>
    </lineage>
</organism>